<keyword evidence="2" id="KW-1133">Transmembrane helix</keyword>
<feature type="transmembrane region" description="Helical" evidence="2">
    <location>
        <begin position="101"/>
        <end position="122"/>
    </location>
</feature>
<protein>
    <submittedName>
        <fullName evidence="3">Uncharacterized protein</fullName>
    </submittedName>
</protein>
<keyword evidence="2" id="KW-0472">Membrane</keyword>
<name>A0ABV8CGZ5_9GAMM</name>
<reference evidence="4" key="1">
    <citation type="journal article" date="2019" name="Int. J. Syst. Evol. Microbiol.">
        <title>The Global Catalogue of Microorganisms (GCM) 10K type strain sequencing project: providing services to taxonomists for standard genome sequencing and annotation.</title>
        <authorList>
            <consortium name="The Broad Institute Genomics Platform"/>
            <consortium name="The Broad Institute Genome Sequencing Center for Infectious Disease"/>
            <person name="Wu L."/>
            <person name="Ma J."/>
        </authorList>
    </citation>
    <scope>NUCLEOTIDE SEQUENCE [LARGE SCALE GENOMIC DNA]</scope>
    <source>
        <strain evidence="4">CCUG 59858</strain>
    </source>
</reference>
<evidence type="ECO:0000256" key="2">
    <source>
        <dbReference type="SAM" id="Phobius"/>
    </source>
</evidence>
<evidence type="ECO:0000313" key="3">
    <source>
        <dbReference type="EMBL" id="MFC3909497.1"/>
    </source>
</evidence>
<feature type="transmembrane region" description="Helical" evidence="2">
    <location>
        <begin position="160"/>
        <end position="182"/>
    </location>
</feature>
<dbReference type="Proteomes" id="UP001595758">
    <property type="component" value="Unassembled WGS sequence"/>
</dbReference>
<keyword evidence="4" id="KW-1185">Reference proteome</keyword>
<dbReference type="RefSeq" id="WP_382343772.1">
    <property type="nucleotide sequence ID" value="NZ_JBHSAB010000024.1"/>
</dbReference>
<sequence length="408" mass="45205">MPKHRKTVADILRNLRNFLFHTFPADRIDPVSHTMNGSDHEYGHRMPELKERTAMFRKNNATLISSFLGLPNAKIDRYEQSFLNIGKNFIGWQPNKSTARLVFNAVFMIPLNTVLTPLKFALNVMKLFTEVAPVVIQNLFAYLAEKAIRLSRYLVNRSALLLPLAAISFVTWMAFVGATYYFGALHIIGRSLTSPIDSIRDTWHSNTKTWTRFLYTTLHIILIANVYAVALPVAIAWLPAVLPVLTPAVTAIINGSLSAGLLIGAGFATIGVLGNLLVNRFRNWWHSNTAVSDIEPDNELPSSEIENNYHQPSHQSQHHGHEHHFTMGRDPSTPDFVPGYPAPLTMLNTSAPQEPVTVASVSQSQPPFHGSGLFHPAYSNPGSGAPGANPMSDAFDYVNQAQPPAQPR</sequence>
<keyword evidence="2" id="KW-0812">Transmembrane</keyword>
<accession>A0ABV8CGZ5</accession>
<feature type="transmembrane region" description="Helical" evidence="2">
    <location>
        <begin position="213"/>
        <end position="237"/>
    </location>
</feature>
<evidence type="ECO:0000313" key="4">
    <source>
        <dbReference type="Proteomes" id="UP001595758"/>
    </source>
</evidence>
<feature type="transmembrane region" description="Helical" evidence="2">
    <location>
        <begin position="257"/>
        <end position="278"/>
    </location>
</feature>
<feature type="region of interest" description="Disordered" evidence="1">
    <location>
        <begin position="293"/>
        <end position="408"/>
    </location>
</feature>
<feature type="compositionally biased region" description="Polar residues" evidence="1">
    <location>
        <begin position="399"/>
        <end position="408"/>
    </location>
</feature>
<gene>
    <name evidence="3" type="ORF">ACFORL_10495</name>
</gene>
<proteinExistence type="predicted"/>
<organism evidence="3 4">
    <name type="scientific">Legionella dresdenensis</name>
    <dbReference type="NCBI Taxonomy" id="450200"/>
    <lineage>
        <taxon>Bacteria</taxon>
        <taxon>Pseudomonadati</taxon>
        <taxon>Pseudomonadota</taxon>
        <taxon>Gammaproteobacteria</taxon>
        <taxon>Legionellales</taxon>
        <taxon>Legionellaceae</taxon>
        <taxon>Legionella</taxon>
    </lineage>
</organism>
<evidence type="ECO:0000256" key="1">
    <source>
        <dbReference type="SAM" id="MobiDB-lite"/>
    </source>
</evidence>
<feature type="compositionally biased region" description="Polar residues" evidence="1">
    <location>
        <begin position="300"/>
        <end position="309"/>
    </location>
</feature>
<comment type="caution">
    <text evidence="3">The sequence shown here is derived from an EMBL/GenBank/DDBJ whole genome shotgun (WGS) entry which is preliminary data.</text>
</comment>
<dbReference type="EMBL" id="JBHSAB010000024">
    <property type="protein sequence ID" value="MFC3909497.1"/>
    <property type="molecule type" value="Genomic_DNA"/>
</dbReference>